<dbReference type="InterPro" id="IPR012349">
    <property type="entry name" value="Split_barrel_FMN-bd"/>
</dbReference>
<dbReference type="RefSeq" id="WP_241036107.1">
    <property type="nucleotide sequence ID" value="NZ_BAAAJF010000020.1"/>
</dbReference>
<sequence length="139" mass="15381">MRDWNSWNQGIIDEFRANEGRVGGPFDGAPMILIHHIGAKSGTERVAPLVYFPQDDGTLVIIASKGGSPTNPDWYHNVKANPKFTVEVGTESFPVRAEEVSGAERDEIWSKVVAERAGFGEYQAKTTRLIPVLRLTRVS</sequence>
<protein>
    <submittedName>
        <fullName evidence="3">Nitroreductase family deazaflavin-dependent oxidoreductase</fullName>
    </submittedName>
</protein>
<name>A0ABS9TC37_9PSEU</name>
<gene>
    <name evidence="3" type="ORF">MMF94_10300</name>
</gene>
<dbReference type="NCBIfam" id="TIGR00026">
    <property type="entry name" value="hi_GC_TIGR00026"/>
    <property type="match status" value="1"/>
</dbReference>
<evidence type="ECO:0000313" key="4">
    <source>
        <dbReference type="Proteomes" id="UP001299970"/>
    </source>
</evidence>
<evidence type="ECO:0000313" key="3">
    <source>
        <dbReference type="EMBL" id="MCH6166072.1"/>
    </source>
</evidence>
<keyword evidence="4" id="KW-1185">Reference proteome</keyword>
<dbReference type="SUPFAM" id="SSF50475">
    <property type="entry name" value="FMN-binding split barrel"/>
    <property type="match status" value="1"/>
</dbReference>
<dbReference type="Gene3D" id="2.30.110.10">
    <property type="entry name" value="Electron Transport, Fmn-binding Protein, Chain A"/>
    <property type="match status" value="1"/>
</dbReference>
<comment type="caution">
    <text evidence="3">The sequence shown here is derived from an EMBL/GenBank/DDBJ whole genome shotgun (WGS) entry which is preliminary data.</text>
</comment>
<dbReference type="Pfam" id="PF04075">
    <property type="entry name" value="F420H2_quin_red"/>
    <property type="match status" value="1"/>
</dbReference>
<evidence type="ECO:0000256" key="2">
    <source>
        <dbReference type="ARBA" id="ARBA00049106"/>
    </source>
</evidence>
<dbReference type="EMBL" id="JAKXMK010000008">
    <property type="protein sequence ID" value="MCH6166072.1"/>
    <property type="molecule type" value="Genomic_DNA"/>
</dbReference>
<accession>A0ABS9TC37</accession>
<reference evidence="3 4" key="1">
    <citation type="submission" date="2022-03" db="EMBL/GenBank/DDBJ databases">
        <title>Pseudonocardia alaer sp. nov., a novel actinomycete isolated from reed forest soil.</title>
        <authorList>
            <person name="Wang L."/>
        </authorList>
    </citation>
    <scope>NUCLEOTIDE SEQUENCE [LARGE SCALE GENOMIC DNA]</scope>
    <source>
        <strain evidence="3 4">Y-16303</strain>
    </source>
</reference>
<organism evidence="3 4">
    <name type="scientific">Pseudonocardia alaniniphila</name>
    <dbReference type="NCBI Taxonomy" id="75291"/>
    <lineage>
        <taxon>Bacteria</taxon>
        <taxon>Bacillati</taxon>
        <taxon>Actinomycetota</taxon>
        <taxon>Actinomycetes</taxon>
        <taxon>Pseudonocardiales</taxon>
        <taxon>Pseudonocardiaceae</taxon>
        <taxon>Pseudonocardia</taxon>
    </lineage>
</organism>
<proteinExistence type="inferred from homology"/>
<dbReference type="PANTHER" id="PTHR39428:SF1">
    <property type="entry name" value="F420H(2)-DEPENDENT QUINONE REDUCTASE RV1261C"/>
    <property type="match status" value="1"/>
</dbReference>
<dbReference type="PANTHER" id="PTHR39428">
    <property type="entry name" value="F420H(2)-DEPENDENT QUINONE REDUCTASE RV1261C"/>
    <property type="match status" value="1"/>
</dbReference>
<dbReference type="Proteomes" id="UP001299970">
    <property type="component" value="Unassembled WGS sequence"/>
</dbReference>
<comment type="similarity">
    <text evidence="1">Belongs to the F420H(2)-dependent quinone reductase family.</text>
</comment>
<evidence type="ECO:0000256" key="1">
    <source>
        <dbReference type="ARBA" id="ARBA00008710"/>
    </source>
</evidence>
<comment type="catalytic activity">
    <reaction evidence="2">
        <text>oxidized coenzyme F420-(gamma-L-Glu)(n) + a quinol + H(+) = reduced coenzyme F420-(gamma-L-Glu)(n) + a quinone</text>
        <dbReference type="Rhea" id="RHEA:39663"/>
        <dbReference type="Rhea" id="RHEA-COMP:12939"/>
        <dbReference type="Rhea" id="RHEA-COMP:14378"/>
        <dbReference type="ChEBI" id="CHEBI:15378"/>
        <dbReference type="ChEBI" id="CHEBI:24646"/>
        <dbReference type="ChEBI" id="CHEBI:132124"/>
        <dbReference type="ChEBI" id="CHEBI:133980"/>
        <dbReference type="ChEBI" id="CHEBI:139511"/>
    </reaction>
</comment>
<dbReference type="InterPro" id="IPR004378">
    <property type="entry name" value="F420H2_quin_Rdtase"/>
</dbReference>